<evidence type="ECO:0000313" key="3">
    <source>
        <dbReference type="Proteomes" id="UP000019141"/>
    </source>
</evidence>
<evidence type="ECO:0000313" key="2">
    <source>
        <dbReference type="EMBL" id="ETX03709.1"/>
    </source>
</evidence>
<feature type="region of interest" description="Disordered" evidence="1">
    <location>
        <begin position="1"/>
        <end position="40"/>
    </location>
</feature>
<dbReference type="AlphaFoldDB" id="W4M040"/>
<proteinExistence type="predicted"/>
<dbReference type="Proteomes" id="UP000019141">
    <property type="component" value="Unassembled WGS sequence"/>
</dbReference>
<feature type="compositionally biased region" description="Polar residues" evidence="1">
    <location>
        <begin position="1"/>
        <end position="10"/>
    </location>
</feature>
<sequence length="84" mass="9575">MQTISETTAARNPRGKNVYRTRQTERAGWHPRKGSQRQLAQDIAASIRQHRANGDARWIQPHEFTPNLDTQAIVQQLLAADSQQ</sequence>
<keyword evidence="2" id="KW-0614">Plasmid</keyword>
<name>W4M040_ENTF1</name>
<protein>
    <submittedName>
        <fullName evidence="2">Uncharacterized protein</fullName>
    </submittedName>
</protein>
<keyword evidence="3" id="KW-1185">Reference proteome</keyword>
<comment type="caution">
    <text evidence="2">The sequence shown here is derived from an EMBL/GenBank/DDBJ whole genome shotgun (WGS) entry which is preliminary data.</text>
</comment>
<organism evidence="2 3">
    <name type="scientific">Entotheonella factor</name>
    <dbReference type="NCBI Taxonomy" id="1429438"/>
    <lineage>
        <taxon>Bacteria</taxon>
        <taxon>Pseudomonadati</taxon>
        <taxon>Nitrospinota/Tectimicrobiota group</taxon>
        <taxon>Candidatus Tectimicrobiota</taxon>
        <taxon>Candidatus Entotheonellia</taxon>
        <taxon>Candidatus Entotheonellales</taxon>
        <taxon>Candidatus Entotheonellaceae</taxon>
        <taxon>Candidatus Entotheonella</taxon>
    </lineage>
</organism>
<dbReference type="EMBL" id="AZHW01000012">
    <property type="protein sequence ID" value="ETX03709.1"/>
    <property type="molecule type" value="Genomic_DNA"/>
</dbReference>
<gene>
    <name evidence="2" type="ORF">ETSY1_46410</name>
</gene>
<evidence type="ECO:0000256" key="1">
    <source>
        <dbReference type="SAM" id="MobiDB-lite"/>
    </source>
</evidence>
<accession>W4M040</accession>
<dbReference type="HOGENOM" id="CLU_192042_0_0_7"/>
<reference evidence="2 3" key="1">
    <citation type="journal article" date="2014" name="Nature">
        <title>An environmental bacterial taxon with a large and distinct metabolic repertoire.</title>
        <authorList>
            <person name="Wilson M.C."/>
            <person name="Mori T."/>
            <person name="Ruckert C."/>
            <person name="Uria A.R."/>
            <person name="Helf M.J."/>
            <person name="Takada K."/>
            <person name="Gernert C."/>
            <person name="Steffens U.A."/>
            <person name="Heycke N."/>
            <person name="Schmitt S."/>
            <person name="Rinke C."/>
            <person name="Helfrich E.J."/>
            <person name="Brachmann A.O."/>
            <person name="Gurgui C."/>
            <person name="Wakimoto T."/>
            <person name="Kracht M."/>
            <person name="Crusemann M."/>
            <person name="Hentschel U."/>
            <person name="Abe I."/>
            <person name="Matsunaga S."/>
            <person name="Kalinowski J."/>
            <person name="Takeyama H."/>
            <person name="Piel J."/>
        </authorList>
    </citation>
    <scope>NUCLEOTIDE SEQUENCE [LARGE SCALE GENOMIC DNA]</scope>
    <source>
        <strain evidence="3">TSY1</strain>
        <plasmid evidence="2">pTSY</plasmid>
    </source>
</reference>
<geneLocation type="plasmid" evidence="2">
    <name>pTSY</name>
</geneLocation>